<evidence type="ECO:0000256" key="5">
    <source>
        <dbReference type="ARBA" id="ARBA00022692"/>
    </source>
</evidence>
<dbReference type="PROSITE" id="PS52016">
    <property type="entry name" value="TONB_DEPENDENT_REC_3"/>
    <property type="match status" value="1"/>
</dbReference>
<keyword evidence="3 11" id="KW-1134">Transmembrane beta strand</keyword>
<dbReference type="AlphaFoldDB" id="A0A0B1ZH66"/>
<dbReference type="PANTHER" id="PTHR32552">
    <property type="entry name" value="FERRICHROME IRON RECEPTOR-RELATED"/>
    <property type="match status" value="1"/>
</dbReference>
<dbReference type="Proteomes" id="UP000031057">
    <property type="component" value="Unassembled WGS sequence"/>
</dbReference>
<evidence type="ECO:0000256" key="3">
    <source>
        <dbReference type="ARBA" id="ARBA00022452"/>
    </source>
</evidence>
<organism evidence="16 17">
    <name type="scientific">Novosphingobium malaysiense</name>
    <dbReference type="NCBI Taxonomy" id="1348853"/>
    <lineage>
        <taxon>Bacteria</taxon>
        <taxon>Pseudomonadati</taxon>
        <taxon>Pseudomonadota</taxon>
        <taxon>Alphaproteobacteria</taxon>
        <taxon>Sphingomonadales</taxon>
        <taxon>Sphingomonadaceae</taxon>
        <taxon>Novosphingobium</taxon>
    </lineage>
</organism>
<comment type="subcellular location">
    <subcellularLocation>
        <location evidence="1 11">Cell outer membrane</location>
        <topology evidence="1 11">Multi-pass membrane protein</topology>
    </subcellularLocation>
</comment>
<dbReference type="InterPro" id="IPR000531">
    <property type="entry name" value="Beta-barrel_TonB"/>
</dbReference>
<proteinExistence type="inferred from homology"/>
<keyword evidence="5 11" id="KW-0812">Transmembrane</keyword>
<sequence>MKREFRTILAAGTILVPLAMMPQLAWAQSGEQNASGGLQEIIVTAQKREQSVQDVPIAVTALTQDAIAANRVTSVNDLSGLAPGVTVRETAGGVGVPSFSIRGVVSYGVVPGSDKQVSIYLDGVYIASPRGSIFNLPDVARIEVLRGPQGTLFGRNATAGAVSVTTRDPSGDAGARATFSVGNYDHFGARISADLPQMGPFSAYFSFAHDYTRGDIENSGAGTTWDRSVSTSNLDVVRSPRWLGTTKTDSYFAAVKFEPSYDFNTVVKFDRSEDNGTPDGQAFVGYDASTPLIGDLVGALVNFQPGGINSAPDAKRPKIVDNSFASQRYQKVTGVSATSTWQASDAISVKNIFAYRKSSVFTASPIDGFSGLSFTPQAIGPYATLIAFTNPAFEGMTTEQRIALIPTIAGGLVPLVGQPFVAIGSQSLGTSKQWSDELQVTYTSNLLTLTAGALWFHGKDVSGGPEGTQATMQFTPVPGGIIPAGSQAISYNKATSIAAYAQAELHVTDELTLMGGARITKDKKSGHFDIGYVGALTSFPFTYKKTKPNFMLGVNYQPTLHTLIYGKFSTAFVSGGSTAGIEYKPETATSWEAGLKADFLDRRLRTNLAVYTVTYKNFQTAQAGSTFVGVPGFPSFIAALPTFVYPQGGPVKAKGFELEVTAAPVTGLTFGGSAGYTDTKFEDVDPLLVLGNGGAYAPSLRPKWSGTLWGQYETPELIGDTTLLFRLDANWRTSMALDANPDRGVDAYLAVQKSPATWILNGRVALQNLHLGGVDAQLSLWGKNLTNDRSAVYALISPVSASATFQKARTWGLDLTVEY</sequence>
<dbReference type="OrthoDB" id="7518525at2"/>
<evidence type="ECO:0000256" key="4">
    <source>
        <dbReference type="ARBA" id="ARBA00022496"/>
    </source>
</evidence>
<evidence type="ECO:0008006" key="18">
    <source>
        <dbReference type="Google" id="ProtNLM"/>
    </source>
</evidence>
<protein>
    <recommendedName>
        <fullName evidence="18">TonB-dependent receptor</fullName>
    </recommendedName>
</protein>
<evidence type="ECO:0000256" key="9">
    <source>
        <dbReference type="ARBA" id="ARBA00023136"/>
    </source>
</evidence>
<evidence type="ECO:0000256" key="1">
    <source>
        <dbReference type="ARBA" id="ARBA00004571"/>
    </source>
</evidence>
<name>A0A0B1ZH66_9SPHN</name>
<evidence type="ECO:0000256" key="6">
    <source>
        <dbReference type="ARBA" id="ARBA00023004"/>
    </source>
</evidence>
<feature type="domain" description="TonB-dependent receptor-like beta-barrel" evidence="14">
    <location>
        <begin position="312"/>
        <end position="785"/>
    </location>
</feature>
<dbReference type="EMBL" id="JTDI01000006">
    <property type="protein sequence ID" value="KHK89862.1"/>
    <property type="molecule type" value="Genomic_DNA"/>
</dbReference>
<dbReference type="GO" id="GO:0009279">
    <property type="term" value="C:cell outer membrane"/>
    <property type="evidence" value="ECO:0007669"/>
    <property type="project" value="UniProtKB-SubCell"/>
</dbReference>
<dbReference type="SUPFAM" id="SSF56935">
    <property type="entry name" value="Porins"/>
    <property type="match status" value="1"/>
</dbReference>
<dbReference type="InterPro" id="IPR012910">
    <property type="entry name" value="Plug_dom"/>
</dbReference>
<dbReference type="Pfam" id="PF07715">
    <property type="entry name" value="Plug"/>
    <property type="match status" value="1"/>
</dbReference>
<dbReference type="GO" id="GO:0006826">
    <property type="term" value="P:iron ion transport"/>
    <property type="evidence" value="ECO:0007669"/>
    <property type="project" value="UniProtKB-KW"/>
</dbReference>
<evidence type="ECO:0000256" key="12">
    <source>
        <dbReference type="RuleBase" id="RU003357"/>
    </source>
</evidence>
<dbReference type="RefSeq" id="WP_039287289.1">
    <property type="nucleotide sequence ID" value="NZ_JTDI01000006.1"/>
</dbReference>
<comment type="caution">
    <text evidence="16">The sequence shown here is derived from an EMBL/GenBank/DDBJ whole genome shotgun (WGS) entry which is preliminary data.</text>
</comment>
<keyword evidence="7" id="KW-0406">Ion transport</keyword>
<evidence type="ECO:0000313" key="17">
    <source>
        <dbReference type="Proteomes" id="UP000031057"/>
    </source>
</evidence>
<keyword evidence="6" id="KW-0408">Iron</keyword>
<keyword evidence="2 11" id="KW-0813">Transport</keyword>
<feature type="chain" id="PRO_5002065056" description="TonB-dependent receptor" evidence="13">
    <location>
        <begin position="28"/>
        <end position="819"/>
    </location>
</feature>
<reference evidence="16 17" key="1">
    <citation type="submission" date="2014-10" db="EMBL/GenBank/DDBJ databases">
        <title>Genome sequence of Novosphingobium malaysiense MUSC 273(T).</title>
        <authorList>
            <person name="Lee L.-H."/>
        </authorList>
    </citation>
    <scope>NUCLEOTIDE SEQUENCE [LARGE SCALE GENOMIC DNA]</scope>
    <source>
        <strain evidence="16 17">MUSC 273</strain>
    </source>
</reference>
<evidence type="ECO:0000256" key="2">
    <source>
        <dbReference type="ARBA" id="ARBA00022448"/>
    </source>
</evidence>
<dbReference type="STRING" id="1348853.LK12_18310"/>
<evidence type="ECO:0000259" key="15">
    <source>
        <dbReference type="Pfam" id="PF07715"/>
    </source>
</evidence>
<evidence type="ECO:0000256" key="13">
    <source>
        <dbReference type="SAM" id="SignalP"/>
    </source>
</evidence>
<evidence type="ECO:0000259" key="14">
    <source>
        <dbReference type="Pfam" id="PF00593"/>
    </source>
</evidence>
<dbReference type="Pfam" id="PF00593">
    <property type="entry name" value="TonB_dep_Rec_b-barrel"/>
    <property type="match status" value="1"/>
</dbReference>
<keyword evidence="9 11" id="KW-0472">Membrane</keyword>
<keyword evidence="8 12" id="KW-0798">TonB box</keyword>
<dbReference type="Gene3D" id="2.40.170.20">
    <property type="entry name" value="TonB-dependent receptor, beta-barrel domain"/>
    <property type="match status" value="2"/>
</dbReference>
<dbReference type="InterPro" id="IPR039426">
    <property type="entry name" value="TonB-dep_rcpt-like"/>
</dbReference>
<dbReference type="InterPro" id="IPR036942">
    <property type="entry name" value="Beta-barrel_TonB_sf"/>
</dbReference>
<accession>A0A0B1ZH66</accession>
<keyword evidence="10 11" id="KW-0998">Cell outer membrane</keyword>
<evidence type="ECO:0000256" key="11">
    <source>
        <dbReference type="PROSITE-ProRule" id="PRU01360"/>
    </source>
</evidence>
<evidence type="ECO:0000256" key="7">
    <source>
        <dbReference type="ARBA" id="ARBA00023065"/>
    </source>
</evidence>
<keyword evidence="13" id="KW-0732">Signal</keyword>
<evidence type="ECO:0000256" key="8">
    <source>
        <dbReference type="ARBA" id="ARBA00023077"/>
    </source>
</evidence>
<evidence type="ECO:0000313" key="16">
    <source>
        <dbReference type="EMBL" id="KHK89862.1"/>
    </source>
</evidence>
<feature type="domain" description="TonB-dependent receptor plug" evidence="15">
    <location>
        <begin position="52"/>
        <end position="161"/>
    </location>
</feature>
<feature type="signal peptide" evidence="13">
    <location>
        <begin position="1"/>
        <end position="27"/>
    </location>
</feature>
<evidence type="ECO:0000256" key="10">
    <source>
        <dbReference type="ARBA" id="ARBA00023237"/>
    </source>
</evidence>
<gene>
    <name evidence="16" type="ORF">LK12_18310</name>
</gene>
<keyword evidence="4" id="KW-0410">Iron transport</keyword>
<keyword evidence="17" id="KW-1185">Reference proteome</keyword>
<dbReference type="PANTHER" id="PTHR32552:SF81">
    <property type="entry name" value="TONB-DEPENDENT OUTER MEMBRANE RECEPTOR"/>
    <property type="match status" value="1"/>
</dbReference>
<comment type="similarity">
    <text evidence="11 12">Belongs to the TonB-dependent receptor family.</text>
</comment>